<comment type="caution">
    <text evidence="1">The sequence shown here is derived from an EMBL/GenBank/DDBJ whole genome shotgun (WGS) entry which is preliminary data.</text>
</comment>
<reference evidence="1" key="2">
    <citation type="submission" date="2020-09" db="EMBL/GenBank/DDBJ databases">
        <authorList>
            <person name="Sun Q."/>
            <person name="Sedlacek I."/>
        </authorList>
    </citation>
    <scope>NUCLEOTIDE SEQUENCE</scope>
    <source>
        <strain evidence="1">CCM 7664</strain>
    </source>
</reference>
<dbReference type="PIRSF" id="PIRSF015283">
    <property type="entry name" value="Regulatory_RpfE"/>
    <property type="match status" value="1"/>
</dbReference>
<evidence type="ECO:0000313" key="1">
    <source>
        <dbReference type="EMBL" id="GGI53239.1"/>
    </source>
</evidence>
<dbReference type="AlphaFoldDB" id="A0A8J3F4N8"/>
<organism evidence="1 2">
    <name type="scientific">Oxalicibacterium solurbis</name>
    <dbReference type="NCBI Taxonomy" id="69280"/>
    <lineage>
        <taxon>Bacteria</taxon>
        <taxon>Pseudomonadati</taxon>
        <taxon>Pseudomonadota</taxon>
        <taxon>Betaproteobacteria</taxon>
        <taxon>Burkholderiales</taxon>
        <taxon>Oxalobacteraceae</taxon>
        <taxon>Oxalicibacterium</taxon>
    </lineage>
</organism>
<dbReference type="RefSeq" id="WP_188419306.1">
    <property type="nucleotide sequence ID" value="NZ_BMDP01000001.1"/>
</dbReference>
<name>A0A8J3F4N8_9BURK</name>
<evidence type="ECO:0008006" key="3">
    <source>
        <dbReference type="Google" id="ProtNLM"/>
    </source>
</evidence>
<dbReference type="InterPro" id="IPR016631">
    <property type="entry name" value="Regulatory_RpfE"/>
</dbReference>
<reference evidence="1" key="1">
    <citation type="journal article" date="2014" name="Int. J. Syst. Evol. Microbiol.">
        <title>Complete genome sequence of Corynebacterium casei LMG S-19264T (=DSM 44701T), isolated from a smear-ripened cheese.</title>
        <authorList>
            <consortium name="US DOE Joint Genome Institute (JGI-PGF)"/>
            <person name="Walter F."/>
            <person name="Albersmeier A."/>
            <person name="Kalinowski J."/>
            <person name="Ruckert C."/>
        </authorList>
    </citation>
    <scope>NUCLEOTIDE SEQUENCE</scope>
    <source>
        <strain evidence="1">CCM 7664</strain>
    </source>
</reference>
<dbReference type="Proteomes" id="UP000627205">
    <property type="component" value="Unassembled WGS sequence"/>
</dbReference>
<proteinExistence type="predicted"/>
<accession>A0A8J3F4N8</accession>
<keyword evidence="2" id="KW-1185">Reference proteome</keyword>
<gene>
    <name evidence="1" type="ORF">GCM10011430_04130</name>
</gene>
<dbReference type="EMBL" id="BMDP01000001">
    <property type="protein sequence ID" value="GGI53239.1"/>
    <property type="molecule type" value="Genomic_DNA"/>
</dbReference>
<protein>
    <recommendedName>
        <fullName evidence="3">Regulatory protein, RpfE type</fullName>
    </recommendedName>
</protein>
<sequence>MTQLDLLFPFALPPQELARDLLRELKAPSLALLLARAKPAAASSNDEFSRALPHERWLAQHLGLPAAQDNSSPPLAAGMLRAAGIDAPDGFWFLLQPANFHIARDHLVLTDLRQLALSEQEARTLFDSAAPLFAEAGKTLHHVDATTWLLRADDWHALQTSTPDAACGHNIDIWMPHGAQARDWRRLQNEVQMHWHAHPVNEAREMRGSKPVNTIWLWGGAAANAQNDSAKFDTAYTSGDPHAPFAAAAGAVHIDSVEAVCSSQGQYPLLFLDDLLAPALTGDWAEWLVRFQAADERWFAPLLEAVRAGRITRLSMTFSHGTATASYRISKSALCKFWRAPSLSRLSA</sequence>
<evidence type="ECO:0000313" key="2">
    <source>
        <dbReference type="Proteomes" id="UP000627205"/>
    </source>
</evidence>